<keyword evidence="2" id="KW-1185">Reference proteome</keyword>
<dbReference type="GeneID" id="93125794"/>
<dbReference type="Proteomes" id="UP000625568">
    <property type="component" value="Chromosome 1"/>
</dbReference>
<evidence type="ECO:0000313" key="1">
    <source>
        <dbReference type="EMBL" id="QRO78109.1"/>
    </source>
</evidence>
<dbReference type="EMBL" id="CP069482">
    <property type="protein sequence ID" value="QRO78109.1"/>
    <property type="molecule type" value="Genomic_DNA"/>
</dbReference>
<gene>
    <name evidence="1" type="ORF">I6K02_04160</name>
</gene>
<reference evidence="1 2" key="1">
    <citation type="submission" date="2021-02" db="EMBL/GenBank/DDBJ databases">
        <title>FDA dAtabase for Regulatory Grade micrObial Sequences (FDA-ARGOS): Supporting development and validation of Infectious Disease Dx tests.</title>
        <authorList>
            <person name="Minogue T."/>
            <person name="Wolcott M."/>
            <person name="Wasieloski L."/>
            <person name="Aguilar W."/>
            <person name="Moore D."/>
            <person name="Jaissle J."/>
            <person name="Tallon L."/>
            <person name="Sadzewicz L."/>
            <person name="Zhao X."/>
            <person name="Boylan J."/>
            <person name="Ott S."/>
            <person name="Bowen H."/>
            <person name="Vavikolanu K."/>
            <person name="Mehta A."/>
            <person name="Aluvathingal J."/>
            <person name="Nadendla S."/>
            <person name="Yan Y."/>
            <person name="Sichtig H."/>
        </authorList>
    </citation>
    <scope>NUCLEOTIDE SEQUENCE [LARGE SCALE GENOMIC DNA]</scope>
    <source>
        <strain evidence="1 2">FDAARGOS_1272</strain>
    </source>
</reference>
<organism evidence="1 2">
    <name type="scientific">Burkholderia dolosa</name>
    <dbReference type="NCBI Taxonomy" id="152500"/>
    <lineage>
        <taxon>Bacteria</taxon>
        <taxon>Pseudomonadati</taxon>
        <taxon>Pseudomonadota</taxon>
        <taxon>Betaproteobacteria</taxon>
        <taxon>Burkholderiales</taxon>
        <taxon>Burkholderiaceae</taxon>
        <taxon>Burkholderia</taxon>
        <taxon>Burkholderia cepacia complex</taxon>
    </lineage>
</organism>
<dbReference type="RefSeq" id="WP_046377159.1">
    <property type="nucleotide sequence ID" value="NZ_CABVPR010000005.1"/>
</dbReference>
<protein>
    <submittedName>
        <fullName evidence="1">Uncharacterized protein</fullName>
    </submittedName>
</protein>
<dbReference type="AlphaFoldDB" id="A0A892IBF1"/>
<proteinExistence type="predicted"/>
<name>A0A892IBF1_9BURK</name>
<evidence type="ECO:0000313" key="2">
    <source>
        <dbReference type="Proteomes" id="UP000625568"/>
    </source>
</evidence>
<sequence length="82" mass="9241">MNENDQPRVPADMALPLLMGEWVVLIETVRLRLEQIEQIDPDSVDEDVLADLYENQDTLVRLLAYIEDGFARTFGGPPTPAT</sequence>
<accession>A0A892IBF1</accession>